<comment type="similarity">
    <text evidence="2">Belongs to the class-I pyridoxal-phosphate-dependent aminotransferase family.</text>
</comment>
<dbReference type="AlphaFoldDB" id="A0A540VCI7"/>
<dbReference type="InterPro" id="IPR004839">
    <property type="entry name" value="Aminotransferase_I/II_large"/>
</dbReference>
<dbReference type="InterPro" id="IPR015424">
    <property type="entry name" value="PyrdxlP-dep_Trfase"/>
</dbReference>
<evidence type="ECO:0000256" key="4">
    <source>
        <dbReference type="ARBA" id="ARBA00022576"/>
    </source>
</evidence>
<dbReference type="SUPFAM" id="SSF53383">
    <property type="entry name" value="PLP-dependent transferases"/>
    <property type="match status" value="1"/>
</dbReference>
<keyword evidence="9" id="KW-1185">Reference proteome</keyword>
<dbReference type="InterPro" id="IPR015422">
    <property type="entry name" value="PyrdxlP-dep_Trfase_small"/>
</dbReference>
<evidence type="ECO:0000313" key="9">
    <source>
        <dbReference type="Proteomes" id="UP000317371"/>
    </source>
</evidence>
<evidence type="ECO:0000256" key="1">
    <source>
        <dbReference type="ARBA" id="ARBA00001933"/>
    </source>
</evidence>
<evidence type="ECO:0000256" key="3">
    <source>
        <dbReference type="ARBA" id="ARBA00011738"/>
    </source>
</evidence>
<evidence type="ECO:0000256" key="2">
    <source>
        <dbReference type="ARBA" id="ARBA00007441"/>
    </source>
</evidence>
<dbReference type="OrthoDB" id="9766445at2"/>
<dbReference type="RefSeq" id="WP_141611231.1">
    <property type="nucleotide sequence ID" value="NZ_VIGC02000023.1"/>
</dbReference>
<dbReference type="GO" id="GO:0042802">
    <property type="term" value="F:identical protein binding"/>
    <property type="evidence" value="ECO:0007669"/>
    <property type="project" value="TreeGrafter"/>
</dbReference>
<dbReference type="GO" id="GO:0030170">
    <property type="term" value="F:pyridoxal phosphate binding"/>
    <property type="evidence" value="ECO:0007669"/>
    <property type="project" value="InterPro"/>
</dbReference>
<dbReference type="CDD" id="cd00609">
    <property type="entry name" value="AAT_like"/>
    <property type="match status" value="1"/>
</dbReference>
<keyword evidence="6" id="KW-0663">Pyridoxal phosphate</keyword>
<dbReference type="InParanoid" id="A0A540VCI7"/>
<dbReference type="Gene3D" id="3.40.640.10">
    <property type="entry name" value="Type I PLP-dependent aspartate aminotransferase-like (Major domain)"/>
    <property type="match status" value="1"/>
</dbReference>
<evidence type="ECO:0000313" key="8">
    <source>
        <dbReference type="EMBL" id="TQE94484.1"/>
    </source>
</evidence>
<dbReference type="GO" id="GO:0033585">
    <property type="term" value="P:L-phenylalanine biosynthetic process from chorismate via phenylpyruvate"/>
    <property type="evidence" value="ECO:0007669"/>
    <property type="project" value="TreeGrafter"/>
</dbReference>
<protein>
    <submittedName>
        <fullName evidence="8">Aspartate/tyrosine/aromatic aminotransferase</fullName>
    </submittedName>
</protein>
<keyword evidence="4 8" id="KW-0032">Aminotransferase</keyword>
<evidence type="ECO:0000256" key="5">
    <source>
        <dbReference type="ARBA" id="ARBA00022679"/>
    </source>
</evidence>
<dbReference type="FunFam" id="3.40.640.10:FF:000015">
    <property type="entry name" value="Aspartate aminotransferase"/>
    <property type="match status" value="1"/>
</dbReference>
<comment type="cofactor">
    <cofactor evidence="1">
        <name>pyridoxal 5'-phosphate</name>
        <dbReference type="ChEBI" id="CHEBI:597326"/>
    </cofactor>
</comment>
<feature type="domain" description="Aminotransferase class I/classII large" evidence="7">
    <location>
        <begin position="27"/>
        <end position="392"/>
    </location>
</feature>
<dbReference type="FunFam" id="3.90.1150.10:FF:000001">
    <property type="entry name" value="Aspartate aminotransferase"/>
    <property type="match status" value="1"/>
</dbReference>
<dbReference type="Gene3D" id="3.90.1150.10">
    <property type="entry name" value="Aspartate Aminotransferase, domain 1"/>
    <property type="match status" value="1"/>
</dbReference>
<dbReference type="PANTHER" id="PTHR11879">
    <property type="entry name" value="ASPARTATE AMINOTRANSFERASE"/>
    <property type="match status" value="1"/>
</dbReference>
<organism evidence="8 9">
    <name type="scientific">Litorilinea aerophila</name>
    <dbReference type="NCBI Taxonomy" id="1204385"/>
    <lineage>
        <taxon>Bacteria</taxon>
        <taxon>Bacillati</taxon>
        <taxon>Chloroflexota</taxon>
        <taxon>Caldilineae</taxon>
        <taxon>Caldilineales</taxon>
        <taxon>Caldilineaceae</taxon>
        <taxon>Litorilinea</taxon>
    </lineage>
</organism>
<sequence>MFEKIVPAPPDAILGLTEAYKADPNPNKINLGVGVYKDANGHTPILQAVKRAEERILAQETSKTYLGIDGSPAYAAATRALLFGPEHEVIASGRAVTAQAPGGTGALRVAADFLARTQPGTTVWLSTPTWPNHPNIFRAAGLEVASYPYFDSRTNDVAFEAMLETLRTIPAGDVLVLHACCHNPTGVDLSSAQWAQVAEVVAERGILPLLDFAYQGFAQGLTEDAAGVLALTRPGQELLIANSYSKNFGLYSERVGALTLVAATPDAAQAALSHVKQVIRANYSNPPAHGAAIVTTVLNDAELRRLWEAEVAAMRERINTMRHLFVETLNEKGVQTDFSFIARQRGMFSFSGLTPEQVKALRERYSIYIVGSGRINVAGMTEANMDYLCSAIADVLATVA</sequence>
<proteinExistence type="inferred from homology"/>
<keyword evidence="5 8" id="KW-0808">Transferase</keyword>
<dbReference type="GO" id="GO:0005829">
    <property type="term" value="C:cytosol"/>
    <property type="evidence" value="ECO:0007669"/>
    <property type="project" value="TreeGrafter"/>
</dbReference>
<dbReference type="EMBL" id="VIGC01000023">
    <property type="protein sequence ID" value="TQE94484.1"/>
    <property type="molecule type" value="Genomic_DNA"/>
</dbReference>
<evidence type="ECO:0000256" key="6">
    <source>
        <dbReference type="ARBA" id="ARBA00022898"/>
    </source>
</evidence>
<accession>A0A540VCI7</accession>
<dbReference type="Proteomes" id="UP000317371">
    <property type="component" value="Unassembled WGS sequence"/>
</dbReference>
<dbReference type="Pfam" id="PF00155">
    <property type="entry name" value="Aminotran_1_2"/>
    <property type="match status" value="1"/>
</dbReference>
<dbReference type="PANTHER" id="PTHR11879:SF22">
    <property type="entry name" value="ASPARTATE AMINOTRANSFERASE, MITOCHONDRIAL"/>
    <property type="match status" value="1"/>
</dbReference>
<evidence type="ECO:0000259" key="7">
    <source>
        <dbReference type="Pfam" id="PF00155"/>
    </source>
</evidence>
<dbReference type="NCBIfam" id="NF006719">
    <property type="entry name" value="PRK09257.1"/>
    <property type="match status" value="1"/>
</dbReference>
<dbReference type="GO" id="GO:0004069">
    <property type="term" value="F:L-aspartate:2-oxoglutarate aminotransferase activity"/>
    <property type="evidence" value="ECO:0007669"/>
    <property type="project" value="TreeGrafter"/>
</dbReference>
<reference evidence="8 9" key="1">
    <citation type="submission" date="2019-06" db="EMBL/GenBank/DDBJ databases">
        <title>Genome sequence of Litorilinea aerophila BAA-2444.</title>
        <authorList>
            <person name="Maclea K.S."/>
            <person name="Maurais E.G."/>
            <person name="Iannazzi L.C."/>
        </authorList>
    </citation>
    <scope>NUCLEOTIDE SEQUENCE [LARGE SCALE GENOMIC DNA]</scope>
    <source>
        <strain evidence="8 9">ATCC BAA-2444</strain>
    </source>
</reference>
<name>A0A540VCI7_9CHLR</name>
<comment type="caution">
    <text evidence="8">The sequence shown here is derived from an EMBL/GenBank/DDBJ whole genome shotgun (WGS) entry which is preliminary data.</text>
</comment>
<dbReference type="PRINTS" id="PR00799">
    <property type="entry name" value="TRANSAMINASE"/>
</dbReference>
<dbReference type="InterPro" id="IPR000796">
    <property type="entry name" value="Asp_trans"/>
</dbReference>
<gene>
    <name evidence="8" type="ORF">FKZ61_16380</name>
</gene>
<dbReference type="GO" id="GO:0004838">
    <property type="term" value="F:L-tyrosine-2-oxoglutarate transaminase activity"/>
    <property type="evidence" value="ECO:0007669"/>
    <property type="project" value="TreeGrafter"/>
</dbReference>
<comment type="subunit">
    <text evidence="3">Homodimer.</text>
</comment>
<dbReference type="InterPro" id="IPR015421">
    <property type="entry name" value="PyrdxlP-dep_Trfase_major"/>
</dbReference>